<keyword evidence="5 6" id="KW-0067">ATP-binding</keyword>
<proteinExistence type="inferred from homology"/>
<comment type="similarity">
    <text evidence="7">Belongs to the protein kinase superfamily.</text>
</comment>
<evidence type="ECO:0000256" key="5">
    <source>
        <dbReference type="ARBA" id="ARBA00022840"/>
    </source>
</evidence>
<dbReference type="InterPro" id="IPR000719">
    <property type="entry name" value="Prot_kinase_dom"/>
</dbReference>
<dbReference type="SUPFAM" id="SSF56112">
    <property type="entry name" value="Protein kinase-like (PK-like)"/>
    <property type="match status" value="1"/>
</dbReference>
<dbReference type="InterPro" id="IPR017441">
    <property type="entry name" value="Protein_kinase_ATP_BS"/>
</dbReference>
<evidence type="ECO:0000256" key="9">
    <source>
        <dbReference type="SAM" id="Phobius"/>
    </source>
</evidence>
<dbReference type="PROSITE" id="PS50011">
    <property type="entry name" value="PROTEIN_KINASE_DOM"/>
    <property type="match status" value="1"/>
</dbReference>
<sequence length="356" mass="39996">MDGMVPGKEKGRAAVVSCEVRFDPVQFFSLVFFPGRRKGPPPKPRETVARSRPPVREEEKRNSRTKPIAAAAAATGAAALLLVVAIFTLLILRCKRRTATTKTRISVYDGAVEKELLKTAIQMFEFDIIKTATNNFAHDNKLGQGGFGAVYKGMLQDEQEIAVKRLSTTSGQGLQEMKNEIDFIGRLQHKNLVRLLGYCLEGDEKLLVYEFLPNTSLDKFISDPNRRRRLDWQTRVKIIVGIARGIRYLHEDSRLRIVHRDLKASNILLDGNMNPKISDFGLAKLFGNDETERNTNQIAGTFGYMAPEYILHGIFSTKSDVFSYGVLVLEIITGEKESMYREESAEGGDRLSYDKA</sequence>
<name>A0ABR2MC13_9ASPA</name>
<evidence type="ECO:0000256" key="3">
    <source>
        <dbReference type="ARBA" id="ARBA00022741"/>
    </source>
</evidence>
<keyword evidence="1 7" id="KW-0723">Serine/threonine-protein kinase</keyword>
<evidence type="ECO:0000256" key="6">
    <source>
        <dbReference type="PROSITE-ProRule" id="PRU10141"/>
    </source>
</evidence>
<keyword evidence="9" id="KW-0812">Transmembrane</keyword>
<evidence type="ECO:0000256" key="1">
    <source>
        <dbReference type="ARBA" id="ARBA00022527"/>
    </source>
</evidence>
<dbReference type="PANTHER" id="PTHR27002:SF181">
    <property type="entry name" value="RECEPTOR-LIKE SERINE_THREONINE-PROTEIN KINASE"/>
    <property type="match status" value="1"/>
</dbReference>
<accession>A0ABR2MC13</accession>
<dbReference type="InterPro" id="IPR001245">
    <property type="entry name" value="Ser-Thr/Tyr_kinase_cat_dom"/>
</dbReference>
<reference evidence="11 12" key="1">
    <citation type="journal article" date="2022" name="Nat. Plants">
        <title>Genomes of leafy and leafless Platanthera orchids illuminate the evolution of mycoheterotrophy.</title>
        <authorList>
            <person name="Li M.H."/>
            <person name="Liu K.W."/>
            <person name="Li Z."/>
            <person name="Lu H.C."/>
            <person name="Ye Q.L."/>
            <person name="Zhang D."/>
            <person name="Wang J.Y."/>
            <person name="Li Y.F."/>
            <person name="Zhong Z.M."/>
            <person name="Liu X."/>
            <person name="Yu X."/>
            <person name="Liu D.K."/>
            <person name="Tu X.D."/>
            <person name="Liu B."/>
            <person name="Hao Y."/>
            <person name="Liao X.Y."/>
            <person name="Jiang Y.T."/>
            <person name="Sun W.H."/>
            <person name="Chen J."/>
            <person name="Chen Y.Q."/>
            <person name="Ai Y."/>
            <person name="Zhai J.W."/>
            <person name="Wu S.S."/>
            <person name="Zhou Z."/>
            <person name="Hsiao Y.Y."/>
            <person name="Wu W.L."/>
            <person name="Chen Y.Y."/>
            <person name="Lin Y.F."/>
            <person name="Hsu J.L."/>
            <person name="Li C.Y."/>
            <person name="Wang Z.W."/>
            <person name="Zhao X."/>
            <person name="Zhong W.Y."/>
            <person name="Ma X.K."/>
            <person name="Ma L."/>
            <person name="Huang J."/>
            <person name="Chen G.Z."/>
            <person name="Huang M.Z."/>
            <person name="Huang L."/>
            <person name="Peng D.H."/>
            <person name="Luo Y.B."/>
            <person name="Zou S.Q."/>
            <person name="Chen S.P."/>
            <person name="Lan S."/>
            <person name="Tsai W.C."/>
            <person name="Van de Peer Y."/>
            <person name="Liu Z.J."/>
        </authorList>
    </citation>
    <scope>NUCLEOTIDE SEQUENCE [LARGE SCALE GENOMIC DNA]</scope>
    <source>
        <strain evidence="11">Lor288</strain>
    </source>
</reference>
<comment type="caution">
    <text evidence="11">The sequence shown here is derived from an EMBL/GenBank/DDBJ whole genome shotgun (WGS) entry which is preliminary data.</text>
</comment>
<feature type="transmembrane region" description="Helical" evidence="9">
    <location>
        <begin position="68"/>
        <end position="92"/>
    </location>
</feature>
<keyword evidence="2" id="KW-0808">Transferase</keyword>
<keyword evidence="4" id="KW-0418">Kinase</keyword>
<dbReference type="PROSITE" id="PS00108">
    <property type="entry name" value="PROTEIN_KINASE_ST"/>
    <property type="match status" value="1"/>
</dbReference>
<gene>
    <name evidence="11" type="primary">CRK25</name>
    <name evidence="11" type="ORF">KSP40_PGU014673</name>
</gene>
<evidence type="ECO:0000256" key="4">
    <source>
        <dbReference type="ARBA" id="ARBA00022777"/>
    </source>
</evidence>
<evidence type="ECO:0000259" key="10">
    <source>
        <dbReference type="PROSITE" id="PS50011"/>
    </source>
</evidence>
<evidence type="ECO:0000256" key="2">
    <source>
        <dbReference type="ARBA" id="ARBA00022679"/>
    </source>
</evidence>
<feature type="binding site" evidence="6">
    <location>
        <position position="164"/>
    </location>
    <ligand>
        <name>ATP</name>
        <dbReference type="ChEBI" id="CHEBI:30616"/>
    </ligand>
</feature>
<keyword evidence="9" id="KW-0472">Membrane</keyword>
<dbReference type="Proteomes" id="UP001412067">
    <property type="component" value="Unassembled WGS sequence"/>
</dbReference>
<evidence type="ECO:0000256" key="7">
    <source>
        <dbReference type="RuleBase" id="RU000304"/>
    </source>
</evidence>
<dbReference type="Pfam" id="PF07714">
    <property type="entry name" value="PK_Tyr_Ser-Thr"/>
    <property type="match status" value="1"/>
</dbReference>
<dbReference type="PANTHER" id="PTHR27002">
    <property type="entry name" value="RECEPTOR-LIKE SERINE/THREONINE-PROTEIN KINASE SD1-8"/>
    <property type="match status" value="1"/>
</dbReference>
<evidence type="ECO:0000313" key="12">
    <source>
        <dbReference type="Proteomes" id="UP001412067"/>
    </source>
</evidence>
<evidence type="ECO:0000313" key="11">
    <source>
        <dbReference type="EMBL" id="KAK8961563.1"/>
    </source>
</evidence>
<dbReference type="Gene3D" id="3.30.200.20">
    <property type="entry name" value="Phosphorylase Kinase, domain 1"/>
    <property type="match status" value="1"/>
</dbReference>
<feature type="compositionally biased region" description="Basic and acidic residues" evidence="8">
    <location>
        <begin position="43"/>
        <end position="62"/>
    </location>
</feature>
<dbReference type="PROSITE" id="PS00107">
    <property type="entry name" value="PROTEIN_KINASE_ATP"/>
    <property type="match status" value="1"/>
</dbReference>
<keyword evidence="9" id="KW-1133">Transmembrane helix</keyword>
<feature type="region of interest" description="Disordered" evidence="8">
    <location>
        <begin position="38"/>
        <end position="66"/>
    </location>
</feature>
<dbReference type="InterPro" id="IPR008271">
    <property type="entry name" value="Ser/Thr_kinase_AS"/>
</dbReference>
<dbReference type="InterPro" id="IPR011009">
    <property type="entry name" value="Kinase-like_dom_sf"/>
</dbReference>
<organism evidence="11 12">
    <name type="scientific">Platanthera guangdongensis</name>
    <dbReference type="NCBI Taxonomy" id="2320717"/>
    <lineage>
        <taxon>Eukaryota</taxon>
        <taxon>Viridiplantae</taxon>
        <taxon>Streptophyta</taxon>
        <taxon>Embryophyta</taxon>
        <taxon>Tracheophyta</taxon>
        <taxon>Spermatophyta</taxon>
        <taxon>Magnoliopsida</taxon>
        <taxon>Liliopsida</taxon>
        <taxon>Asparagales</taxon>
        <taxon>Orchidaceae</taxon>
        <taxon>Orchidoideae</taxon>
        <taxon>Orchideae</taxon>
        <taxon>Orchidinae</taxon>
        <taxon>Platanthera</taxon>
    </lineage>
</organism>
<feature type="domain" description="Protein kinase" evidence="10">
    <location>
        <begin position="136"/>
        <end position="356"/>
    </location>
</feature>
<dbReference type="Gene3D" id="1.10.510.10">
    <property type="entry name" value="Transferase(Phosphotransferase) domain 1"/>
    <property type="match status" value="1"/>
</dbReference>
<keyword evidence="12" id="KW-1185">Reference proteome</keyword>
<dbReference type="SMART" id="SM00220">
    <property type="entry name" value="S_TKc"/>
    <property type="match status" value="1"/>
</dbReference>
<evidence type="ECO:0000256" key="8">
    <source>
        <dbReference type="SAM" id="MobiDB-lite"/>
    </source>
</evidence>
<dbReference type="EMBL" id="JBBWWR010000009">
    <property type="protein sequence ID" value="KAK8961563.1"/>
    <property type="molecule type" value="Genomic_DNA"/>
</dbReference>
<protein>
    <submittedName>
        <fullName evidence="11">Cysteine-rich receptor-like protein kinase 25</fullName>
    </submittedName>
</protein>
<keyword evidence="3 6" id="KW-0547">Nucleotide-binding</keyword>